<comment type="caution">
    <text evidence="1">The sequence shown here is derived from an EMBL/GenBank/DDBJ whole genome shotgun (WGS) entry which is preliminary data.</text>
</comment>
<dbReference type="Proteomes" id="UP001152766">
    <property type="component" value="Unassembled WGS sequence"/>
</dbReference>
<evidence type="ECO:0000313" key="2">
    <source>
        <dbReference type="Proteomes" id="UP001152766"/>
    </source>
</evidence>
<organism evidence="1 2">
    <name type="scientific">Pelomonas aquatica</name>
    <dbReference type="NCBI Taxonomy" id="431058"/>
    <lineage>
        <taxon>Bacteria</taxon>
        <taxon>Pseudomonadati</taxon>
        <taxon>Pseudomonadota</taxon>
        <taxon>Betaproteobacteria</taxon>
        <taxon>Burkholderiales</taxon>
        <taxon>Sphaerotilaceae</taxon>
        <taxon>Roseateles</taxon>
    </lineage>
</organism>
<proteinExistence type="predicted"/>
<name>A0A9X4LDN9_9BURK</name>
<reference evidence="1" key="1">
    <citation type="submission" date="2019-02" db="EMBL/GenBank/DDBJ databases">
        <title>Draft genome of the type strain Pelomonas aquatica CCUG 52575T.</title>
        <authorList>
            <person name="Gomila M."/>
            <person name="Lalucat J."/>
        </authorList>
    </citation>
    <scope>NUCLEOTIDE SEQUENCE</scope>
    <source>
        <strain evidence="1">CCUG 52575</strain>
    </source>
</reference>
<evidence type="ECO:0000313" key="1">
    <source>
        <dbReference type="EMBL" id="MDG0861620.1"/>
    </source>
</evidence>
<accession>A0A9X4LDN9</accession>
<protein>
    <submittedName>
        <fullName evidence="1">Uncharacterized protein</fullName>
    </submittedName>
</protein>
<dbReference type="RefSeq" id="WP_268149217.1">
    <property type="nucleotide sequence ID" value="NZ_JAPPUW010000006.1"/>
</dbReference>
<dbReference type="EMBL" id="SGUG01000004">
    <property type="protein sequence ID" value="MDG0861620.1"/>
    <property type="molecule type" value="Genomic_DNA"/>
</dbReference>
<sequence>MSQTPTIARQPVVKTALLMRWFVVLLVAFDLLSAPLHAHAHDMGPDMLLPHTHQEAHREVHADHVDPDVNSEWSHAEEAVHDTLGHSNAALRASDGRVDVSPSLDLIVSRVWEIVVRPCDDPLAVLPGTPAADHIPIPSRCTLRPEGRAPPLLHS</sequence>
<dbReference type="AlphaFoldDB" id="A0A9X4LDN9"/>
<keyword evidence="2" id="KW-1185">Reference proteome</keyword>
<gene>
    <name evidence="1" type="ORF">EXJ73_03920</name>
</gene>